<name>A0A328YDU7_9FLAO</name>
<comment type="caution">
    <text evidence="1">The sequence shown here is derived from an EMBL/GenBank/DDBJ whole genome shotgun (WGS) entry which is preliminary data.</text>
</comment>
<evidence type="ECO:0000313" key="2">
    <source>
        <dbReference type="Proteomes" id="UP000248840"/>
    </source>
</evidence>
<dbReference type="AlphaFoldDB" id="A0A328YDU7"/>
<dbReference type="InterPro" id="IPR011467">
    <property type="entry name" value="DUF1573"/>
</dbReference>
<evidence type="ECO:0000313" key="1">
    <source>
        <dbReference type="EMBL" id="RAR70785.1"/>
    </source>
</evidence>
<sequence length="134" mass="14754">MNIKKNVLALFVATALYSCKGDSTFPVMDFDETEYDFGTLTEGQKVLKEFTFTNSGKSDLIISNAQGSCGCTIGEFPKEPIKPKEKGVIKVSFNSTGKHGLQEKSVSLYTNTKNRVELLKIHADVIPATNQKNK</sequence>
<dbReference type="EMBL" id="QLSZ01000009">
    <property type="protein sequence ID" value="RAR70785.1"/>
    <property type="molecule type" value="Genomic_DNA"/>
</dbReference>
<dbReference type="PANTHER" id="PTHR37833:SF1">
    <property type="entry name" value="SIGNAL PEPTIDE PROTEIN"/>
    <property type="match status" value="1"/>
</dbReference>
<dbReference type="PROSITE" id="PS51257">
    <property type="entry name" value="PROKAR_LIPOPROTEIN"/>
    <property type="match status" value="1"/>
</dbReference>
<keyword evidence="2" id="KW-1185">Reference proteome</keyword>
<dbReference type="RefSeq" id="WP_245902709.1">
    <property type="nucleotide sequence ID" value="NZ_QLSZ01000009.1"/>
</dbReference>
<gene>
    <name evidence="1" type="ORF">CLV55_10936</name>
</gene>
<dbReference type="InterPro" id="IPR013783">
    <property type="entry name" value="Ig-like_fold"/>
</dbReference>
<dbReference type="Pfam" id="PF07610">
    <property type="entry name" value="DUF1573"/>
    <property type="match status" value="1"/>
</dbReference>
<organism evidence="1 2">
    <name type="scientific">Flavobacterium aciduliphilum</name>
    <dbReference type="NCBI Taxonomy" id="1101402"/>
    <lineage>
        <taxon>Bacteria</taxon>
        <taxon>Pseudomonadati</taxon>
        <taxon>Bacteroidota</taxon>
        <taxon>Flavobacteriia</taxon>
        <taxon>Flavobacteriales</taxon>
        <taxon>Flavobacteriaceae</taxon>
        <taxon>Flavobacterium</taxon>
    </lineage>
</organism>
<dbReference type="Proteomes" id="UP000248840">
    <property type="component" value="Unassembled WGS sequence"/>
</dbReference>
<accession>A0A328YDU7</accession>
<reference evidence="1 2" key="1">
    <citation type="submission" date="2018-06" db="EMBL/GenBank/DDBJ databases">
        <title>Genomic Encyclopedia of Archaeal and Bacterial Type Strains, Phase II (KMG-II): from individual species to whole genera.</title>
        <authorList>
            <person name="Goeker M."/>
        </authorList>
    </citation>
    <scope>NUCLEOTIDE SEQUENCE [LARGE SCALE GENOMIC DNA]</scope>
    <source>
        <strain evidence="1 2">DSM 25663</strain>
    </source>
</reference>
<dbReference type="Gene3D" id="2.60.40.10">
    <property type="entry name" value="Immunoglobulins"/>
    <property type="match status" value="1"/>
</dbReference>
<dbReference type="PANTHER" id="PTHR37833">
    <property type="entry name" value="LIPOPROTEIN-RELATED"/>
    <property type="match status" value="1"/>
</dbReference>
<protein>
    <submittedName>
        <fullName evidence="1">Uncharacterized protein DUF1573</fullName>
    </submittedName>
</protein>
<proteinExistence type="predicted"/>